<protein>
    <submittedName>
        <fullName evidence="1">Uncharacterized protein</fullName>
    </submittedName>
</protein>
<comment type="caution">
    <text evidence="1">The sequence shown here is derived from an EMBL/GenBank/DDBJ whole genome shotgun (WGS) entry which is preliminary data.</text>
</comment>
<sequence>MLIALISLSLFLPGALGRDGVYNSTSRLAKRDSRIASEQGRVEWILECTAEKHTCKKVTDAVRLMSRFIENAIILEPITIKLKFEKICDSYVGRCERMAMCEPSQLIRVNEENLTFLYPQALYKQSDHNEVHYLKDYDMLITFDAYYDYYFPDDYPNTQGMCEMDFMQILTHEVLHGLGFASSFHALTSDIFSPIPHVRKAMSSKEESKVDFLFTEFDKHIVIEKNSISLKHYAAKLRDLGPIHFKLGQDYKTLIQNQPHYKIFKELSSISNHDYFNASNNIKVYLKTSSTFSSMSLSHIDATTYKNTRDETMMAKSGSGVGLHDLFHDDAKWLTSPFGPKTLAILATLGYRINPSPDYERSMESHYASFFDLPHDKTNSFFFRWLSHFYFCRKTMFGN</sequence>
<dbReference type="Proteomes" id="UP001165960">
    <property type="component" value="Unassembled WGS sequence"/>
</dbReference>
<evidence type="ECO:0000313" key="2">
    <source>
        <dbReference type="Proteomes" id="UP001165960"/>
    </source>
</evidence>
<organism evidence="1 2">
    <name type="scientific">Entomophthora muscae</name>
    <dbReference type="NCBI Taxonomy" id="34485"/>
    <lineage>
        <taxon>Eukaryota</taxon>
        <taxon>Fungi</taxon>
        <taxon>Fungi incertae sedis</taxon>
        <taxon>Zoopagomycota</taxon>
        <taxon>Entomophthoromycotina</taxon>
        <taxon>Entomophthoromycetes</taxon>
        <taxon>Entomophthorales</taxon>
        <taxon>Entomophthoraceae</taxon>
        <taxon>Entomophthora</taxon>
    </lineage>
</organism>
<evidence type="ECO:0000313" key="1">
    <source>
        <dbReference type="EMBL" id="KAJ9079006.1"/>
    </source>
</evidence>
<proteinExistence type="predicted"/>
<gene>
    <name evidence="1" type="ORF">DSO57_1001219</name>
</gene>
<name>A0ACC2TX18_9FUNG</name>
<dbReference type="EMBL" id="QTSX02002132">
    <property type="protein sequence ID" value="KAJ9079006.1"/>
    <property type="molecule type" value="Genomic_DNA"/>
</dbReference>
<keyword evidence="2" id="KW-1185">Reference proteome</keyword>
<reference evidence="1" key="1">
    <citation type="submission" date="2022-04" db="EMBL/GenBank/DDBJ databases">
        <title>Genome of the entomopathogenic fungus Entomophthora muscae.</title>
        <authorList>
            <person name="Elya C."/>
            <person name="Lovett B.R."/>
            <person name="Lee E."/>
            <person name="Macias A.M."/>
            <person name="Hajek A.E."/>
            <person name="De Bivort B.L."/>
            <person name="Kasson M.T."/>
            <person name="De Fine Licht H.H."/>
            <person name="Stajich J.E."/>
        </authorList>
    </citation>
    <scope>NUCLEOTIDE SEQUENCE</scope>
    <source>
        <strain evidence="1">Berkeley</strain>
    </source>
</reference>
<accession>A0ACC2TX18</accession>